<feature type="domain" description="4Fe-4S ferredoxin-type" evidence="4">
    <location>
        <begin position="4"/>
        <end position="34"/>
    </location>
</feature>
<protein>
    <submittedName>
        <fullName evidence="5">4Fe-4S dicluster domain-containing protein</fullName>
    </submittedName>
</protein>
<dbReference type="Gene3D" id="3.30.70.20">
    <property type="match status" value="1"/>
</dbReference>
<dbReference type="GO" id="GO:0051536">
    <property type="term" value="F:iron-sulfur cluster binding"/>
    <property type="evidence" value="ECO:0007669"/>
    <property type="project" value="UniProtKB-KW"/>
</dbReference>
<dbReference type="GO" id="GO:0046872">
    <property type="term" value="F:metal ion binding"/>
    <property type="evidence" value="ECO:0007669"/>
    <property type="project" value="UniProtKB-KW"/>
</dbReference>
<keyword evidence="6" id="KW-1185">Reference proteome</keyword>
<sequence>MKNKKPILASKSECTGCMVCADACNFDAIDIKLQKDGHYYPKINTDICTQCGLCTKACPVVSNFEYKSEKDISKPFAAWAKNDEIRINSASGGVFAAIAEAIIKEGGVVAGATMDGLNVKHILIDNIEDIERLQGSKYQQSNTVGIYRDTFNYLKREKTVLFSGVPCQVAGILNYLKNKKFSGKLFTVDMVCGGVPSFLLVDSFIKSHPNVEKIISYRNKKNGWHSKNYRYELTFYSDKNSCSDKNNLIIKGFSSALTNRDSCSQCRYSHHNRKSDITLADFWGLKDYPEEHYKGVSLAITHSVEGKQLLANSNITFHKTAWKKCIPYNPRIIYGKRPFHRIHPARIFMPFLFKNLKYQTLTKIYAGNISGKNVLWLPYKIFNYISYKLGQILLMKNIKKSLIQLQQKNA</sequence>
<dbReference type="Proteomes" id="UP000184164">
    <property type="component" value="Unassembled WGS sequence"/>
</dbReference>
<dbReference type="STRING" id="1484053.SAMN05444274_102134"/>
<evidence type="ECO:0000259" key="4">
    <source>
        <dbReference type="PROSITE" id="PS51379"/>
    </source>
</evidence>
<dbReference type="EMBL" id="FQUM01000002">
    <property type="protein sequence ID" value="SHE69663.1"/>
    <property type="molecule type" value="Genomic_DNA"/>
</dbReference>
<name>A0A1M4VLF8_9BACT</name>
<accession>A0A1M4VLF8</accession>
<dbReference type="PROSITE" id="PS00198">
    <property type="entry name" value="4FE4S_FER_1"/>
    <property type="match status" value="1"/>
</dbReference>
<organism evidence="5 6">
    <name type="scientific">Mariniphaga anaerophila</name>
    <dbReference type="NCBI Taxonomy" id="1484053"/>
    <lineage>
        <taxon>Bacteria</taxon>
        <taxon>Pseudomonadati</taxon>
        <taxon>Bacteroidota</taxon>
        <taxon>Bacteroidia</taxon>
        <taxon>Marinilabiliales</taxon>
        <taxon>Prolixibacteraceae</taxon>
        <taxon>Mariniphaga</taxon>
    </lineage>
</organism>
<dbReference type="Pfam" id="PF04432">
    <property type="entry name" value="FrhB_FdhB_C"/>
    <property type="match status" value="1"/>
</dbReference>
<keyword evidence="1" id="KW-0479">Metal-binding</keyword>
<proteinExistence type="predicted"/>
<dbReference type="InterPro" id="IPR017900">
    <property type="entry name" value="4Fe4S_Fe_S_CS"/>
</dbReference>
<gene>
    <name evidence="5" type="ORF">SAMN05444274_102134</name>
</gene>
<keyword evidence="3" id="KW-0411">Iron-sulfur</keyword>
<dbReference type="InterPro" id="IPR007525">
    <property type="entry name" value="FrhB_FdhB_C"/>
</dbReference>
<dbReference type="Pfam" id="PF12838">
    <property type="entry name" value="Fer4_7"/>
    <property type="match status" value="1"/>
</dbReference>
<evidence type="ECO:0000256" key="1">
    <source>
        <dbReference type="ARBA" id="ARBA00022723"/>
    </source>
</evidence>
<dbReference type="PROSITE" id="PS51379">
    <property type="entry name" value="4FE4S_FER_2"/>
    <property type="match status" value="2"/>
</dbReference>
<dbReference type="SUPFAM" id="SSF54862">
    <property type="entry name" value="4Fe-4S ferredoxins"/>
    <property type="match status" value="1"/>
</dbReference>
<reference evidence="5 6" key="1">
    <citation type="submission" date="2016-11" db="EMBL/GenBank/DDBJ databases">
        <authorList>
            <person name="Jaros S."/>
            <person name="Januszkiewicz K."/>
            <person name="Wedrychowicz H."/>
        </authorList>
    </citation>
    <scope>NUCLEOTIDE SEQUENCE [LARGE SCALE GENOMIC DNA]</scope>
    <source>
        <strain evidence="5 6">DSM 26910</strain>
    </source>
</reference>
<dbReference type="InterPro" id="IPR017896">
    <property type="entry name" value="4Fe4S_Fe-S-bd"/>
</dbReference>
<evidence type="ECO:0000313" key="5">
    <source>
        <dbReference type="EMBL" id="SHE69663.1"/>
    </source>
</evidence>
<dbReference type="AlphaFoldDB" id="A0A1M4VLF8"/>
<keyword evidence="2" id="KW-0408">Iron</keyword>
<dbReference type="InterPro" id="IPR052977">
    <property type="entry name" value="Polyferredoxin-like_ET"/>
</dbReference>
<evidence type="ECO:0000313" key="6">
    <source>
        <dbReference type="Proteomes" id="UP000184164"/>
    </source>
</evidence>
<dbReference type="OrthoDB" id="9813230at2"/>
<dbReference type="PANTHER" id="PTHR43193:SF2">
    <property type="entry name" value="POLYFERREDOXIN PROTEIN FWDF"/>
    <property type="match status" value="1"/>
</dbReference>
<dbReference type="Pfam" id="PF04422">
    <property type="entry name" value="FrhB_FdhB_N"/>
    <property type="match status" value="1"/>
</dbReference>
<dbReference type="InterPro" id="IPR007516">
    <property type="entry name" value="Co_F420_Hydgase/DH_bsu_N"/>
</dbReference>
<evidence type="ECO:0000256" key="3">
    <source>
        <dbReference type="ARBA" id="ARBA00023014"/>
    </source>
</evidence>
<dbReference type="RefSeq" id="WP_072999153.1">
    <property type="nucleotide sequence ID" value="NZ_FQUM01000002.1"/>
</dbReference>
<dbReference type="PANTHER" id="PTHR43193">
    <property type="match status" value="1"/>
</dbReference>
<feature type="domain" description="4Fe-4S ferredoxin-type" evidence="4">
    <location>
        <begin position="39"/>
        <end position="69"/>
    </location>
</feature>
<evidence type="ECO:0000256" key="2">
    <source>
        <dbReference type="ARBA" id="ARBA00023004"/>
    </source>
</evidence>